<name>A0ABU2FI08_9EURY</name>
<evidence type="ECO:0000313" key="2">
    <source>
        <dbReference type="Proteomes" id="UP001259659"/>
    </source>
</evidence>
<dbReference type="EMBL" id="JAMQON010000009">
    <property type="protein sequence ID" value="MDS0261897.1"/>
    <property type="molecule type" value="Genomic_DNA"/>
</dbReference>
<comment type="caution">
    <text evidence="1">The sequence shown here is derived from an EMBL/GenBank/DDBJ whole genome shotgun (WGS) entry which is preliminary data.</text>
</comment>
<evidence type="ECO:0000313" key="1">
    <source>
        <dbReference type="EMBL" id="MDS0261897.1"/>
    </source>
</evidence>
<organism evidence="1 2">
    <name type="scientific">Haloarcula saliterrae</name>
    <dbReference type="NCBI Taxonomy" id="2950534"/>
    <lineage>
        <taxon>Archaea</taxon>
        <taxon>Methanobacteriati</taxon>
        <taxon>Methanobacteriota</taxon>
        <taxon>Stenosarchaea group</taxon>
        <taxon>Halobacteria</taxon>
        <taxon>Halobacteriales</taxon>
        <taxon>Haloarculaceae</taxon>
        <taxon>Haloarcula</taxon>
    </lineage>
</organism>
<protein>
    <submittedName>
        <fullName evidence="1">Uncharacterized protein</fullName>
    </submittedName>
</protein>
<dbReference type="Proteomes" id="UP001259659">
    <property type="component" value="Unassembled WGS sequence"/>
</dbReference>
<dbReference type="RefSeq" id="WP_310921748.1">
    <property type="nucleotide sequence ID" value="NZ_JAMQON010000009.1"/>
</dbReference>
<accession>A0ABU2FI08</accession>
<keyword evidence="2" id="KW-1185">Reference proteome</keyword>
<sequence>MTDLHLWRVGYDVGGVAHYTAWTGQYDAVAALYDQYRYSVGARSVRLEWWCVAPGCDYPSSG</sequence>
<gene>
    <name evidence="1" type="ORF">NDI56_21050</name>
</gene>
<proteinExistence type="predicted"/>
<reference evidence="1 2" key="1">
    <citation type="submission" date="2022-06" db="EMBL/GenBank/DDBJ databases">
        <title>Haloarcula sp. a new haloarchaeum isolate from saline soil.</title>
        <authorList>
            <person name="Strakova D."/>
            <person name="Galisteo C."/>
            <person name="Sanchez-Porro C."/>
            <person name="Ventosa A."/>
        </authorList>
    </citation>
    <scope>NUCLEOTIDE SEQUENCE [LARGE SCALE GENOMIC DNA]</scope>
    <source>
        <strain evidence="1 2">S1CR25-12</strain>
    </source>
</reference>